<dbReference type="GO" id="GO:0004805">
    <property type="term" value="F:trehalose-phosphatase activity"/>
    <property type="evidence" value="ECO:0007669"/>
    <property type="project" value="UniProtKB-EC"/>
</dbReference>
<dbReference type="InterPro" id="IPR023214">
    <property type="entry name" value="HAD_sf"/>
</dbReference>
<dbReference type="CDD" id="cd01627">
    <property type="entry name" value="HAD_TPP"/>
    <property type="match status" value="1"/>
</dbReference>
<dbReference type="UniPathway" id="UPA00299"/>
<gene>
    <name evidence="5" type="primary">otsB</name>
    <name evidence="5" type="ORF">BN961_03161</name>
</gene>
<dbReference type="InterPro" id="IPR036412">
    <property type="entry name" value="HAD-like_sf"/>
</dbReference>
<comment type="catalytic activity">
    <reaction evidence="4">
        <text>alpha,alpha-trehalose 6-phosphate + H2O = alpha,alpha-trehalose + phosphate</text>
        <dbReference type="Rhea" id="RHEA:23420"/>
        <dbReference type="ChEBI" id="CHEBI:15377"/>
        <dbReference type="ChEBI" id="CHEBI:16551"/>
        <dbReference type="ChEBI" id="CHEBI:43474"/>
        <dbReference type="ChEBI" id="CHEBI:58429"/>
        <dbReference type="EC" id="3.1.3.12"/>
    </reaction>
</comment>
<keyword evidence="6" id="KW-1185">Reference proteome</keyword>
<evidence type="ECO:0000313" key="5">
    <source>
        <dbReference type="EMBL" id="CEG09730.1"/>
    </source>
</evidence>
<organism evidence="5 6">
    <name type="scientific">Afipia felis</name>
    <name type="common">Cat scratch disease bacillus</name>
    <dbReference type="NCBI Taxonomy" id="1035"/>
    <lineage>
        <taxon>Bacteria</taxon>
        <taxon>Pseudomonadati</taxon>
        <taxon>Pseudomonadota</taxon>
        <taxon>Alphaproteobacteria</taxon>
        <taxon>Hyphomicrobiales</taxon>
        <taxon>Nitrobacteraceae</taxon>
        <taxon>Afipia</taxon>
    </lineage>
</organism>
<dbReference type="Proteomes" id="UP000035762">
    <property type="component" value="Unassembled WGS sequence"/>
</dbReference>
<dbReference type="GO" id="GO:0046872">
    <property type="term" value="F:metal ion binding"/>
    <property type="evidence" value="ECO:0007669"/>
    <property type="project" value="UniProtKB-KW"/>
</dbReference>
<sequence>MTKIETRALLPSYPDSDHPVFSPLLEDCAFLLDIDGTLLDLAPTPGAVVVPPGLAEALSGLHMRTDGALALVSGRSLADIDRIFNPMLLPAVGGHGAEMRMSVDSEADAVHAPPMDKDLKKRFAAIGHLDPRIIVEDKGYSIALHYRQAPNWERAIYDAVAAIRADLPEAPIDVLPGKSVCEIKNSGISKATGVKELLKHEPFAGRRPIFIGDDITDESVFAIMPDLKGVSFSVSRHAHGVDGFFAMPADVRHWLASLLDDSVAD</sequence>
<accession>A0A090MQS8</accession>
<dbReference type="RefSeq" id="WP_009341281.1">
    <property type="nucleotide sequence ID" value="NZ_CCAZ020000002.1"/>
</dbReference>
<dbReference type="NCBIfam" id="TIGR01484">
    <property type="entry name" value="HAD-SF-IIB"/>
    <property type="match status" value="1"/>
</dbReference>
<keyword evidence="4" id="KW-0479">Metal-binding</keyword>
<comment type="pathway">
    <text evidence="1 4">Glycan biosynthesis; trehalose biosynthesis.</text>
</comment>
<comment type="similarity">
    <text evidence="2 4">Belongs to the trehalose phosphatase family.</text>
</comment>
<evidence type="ECO:0000256" key="1">
    <source>
        <dbReference type="ARBA" id="ARBA00005199"/>
    </source>
</evidence>
<keyword evidence="3 4" id="KW-0378">Hydrolase</keyword>
<dbReference type="InterPro" id="IPR006379">
    <property type="entry name" value="HAD-SF_hydro_IIB"/>
</dbReference>
<keyword evidence="4" id="KW-0460">Magnesium</keyword>
<evidence type="ECO:0000256" key="3">
    <source>
        <dbReference type="ARBA" id="ARBA00022801"/>
    </source>
</evidence>
<dbReference type="AlphaFoldDB" id="A0A090MQS8"/>
<protein>
    <recommendedName>
        <fullName evidence="4">Trehalose 6-phosphate phosphatase</fullName>
        <ecNumber evidence="4">3.1.3.12</ecNumber>
    </recommendedName>
</protein>
<evidence type="ECO:0000256" key="2">
    <source>
        <dbReference type="ARBA" id="ARBA00008770"/>
    </source>
</evidence>
<dbReference type="PANTHER" id="PTHR43768:SF3">
    <property type="entry name" value="TREHALOSE 6-PHOSPHATE PHOSPHATASE"/>
    <property type="match status" value="1"/>
</dbReference>
<dbReference type="PANTHER" id="PTHR43768">
    <property type="entry name" value="TREHALOSE 6-PHOSPHATE PHOSPHATASE"/>
    <property type="match status" value="1"/>
</dbReference>
<dbReference type="EMBL" id="CCAZ020000002">
    <property type="protein sequence ID" value="CEG09730.1"/>
    <property type="molecule type" value="Genomic_DNA"/>
</dbReference>
<dbReference type="GO" id="GO:0005992">
    <property type="term" value="P:trehalose biosynthetic process"/>
    <property type="evidence" value="ECO:0007669"/>
    <property type="project" value="UniProtKB-UniPathway"/>
</dbReference>
<dbReference type="EC" id="3.1.3.12" evidence="4"/>
<reference evidence="5 6" key="1">
    <citation type="journal article" date="2014" name="Genome Announc.">
        <title>Genome Sequence of Afipia felis Strain 76713, Isolated in Hospital Water Using an Amoeba Co-Culture Procedure.</title>
        <authorList>
            <person name="Benamar S."/>
            <person name="La Scola B."/>
            <person name="Croce O."/>
        </authorList>
    </citation>
    <scope>NUCLEOTIDE SEQUENCE [LARGE SCALE GENOMIC DNA]</scope>
    <source>
        <strain evidence="5 6">76713</strain>
    </source>
</reference>
<dbReference type="InterPro" id="IPR003337">
    <property type="entry name" value="Trehalose_PPase"/>
</dbReference>
<evidence type="ECO:0000313" key="6">
    <source>
        <dbReference type="Proteomes" id="UP000035762"/>
    </source>
</evidence>
<dbReference type="Gene3D" id="3.30.70.1020">
    <property type="entry name" value="Trehalose-6-phosphate phosphatase related protein, domain 2"/>
    <property type="match status" value="1"/>
</dbReference>
<dbReference type="Pfam" id="PF02358">
    <property type="entry name" value="Trehalose_PPase"/>
    <property type="match status" value="1"/>
</dbReference>
<dbReference type="NCBIfam" id="TIGR00685">
    <property type="entry name" value="T6PP"/>
    <property type="match status" value="1"/>
</dbReference>
<dbReference type="STRING" id="1035.BN961_03161"/>
<dbReference type="OrthoDB" id="9814913at2"/>
<dbReference type="SUPFAM" id="SSF56784">
    <property type="entry name" value="HAD-like"/>
    <property type="match status" value="1"/>
</dbReference>
<name>A0A090MQS8_AFIFE</name>
<comment type="function">
    <text evidence="4">Removes the phosphate from trehalose 6-phosphate to produce free trehalose.</text>
</comment>
<dbReference type="Gene3D" id="3.40.50.1000">
    <property type="entry name" value="HAD superfamily/HAD-like"/>
    <property type="match status" value="1"/>
</dbReference>
<comment type="caution">
    <text evidence="5">The sequence shown here is derived from an EMBL/GenBank/DDBJ whole genome shotgun (WGS) entry which is preliminary data.</text>
</comment>
<proteinExistence type="inferred from homology"/>
<dbReference type="InterPro" id="IPR044651">
    <property type="entry name" value="OTSB-like"/>
</dbReference>
<evidence type="ECO:0000256" key="4">
    <source>
        <dbReference type="RuleBase" id="RU361117"/>
    </source>
</evidence>
<comment type="cofactor">
    <cofactor evidence="4">
        <name>Mg(2+)</name>
        <dbReference type="ChEBI" id="CHEBI:18420"/>
    </cofactor>
</comment>